<dbReference type="InterPro" id="IPR015897">
    <property type="entry name" value="CHK_kinase-like"/>
</dbReference>
<dbReference type="SUPFAM" id="SSF56112">
    <property type="entry name" value="Protein kinase-like (PK-like)"/>
    <property type="match status" value="1"/>
</dbReference>
<proteinExistence type="predicted"/>
<dbReference type="PANTHER" id="PTHR11012:SF48">
    <property type="entry name" value="CHK KINASE-LIKE DOMAIN-CONTAINING PROTEIN-RELATED"/>
    <property type="match status" value="1"/>
</dbReference>
<evidence type="ECO:0000259" key="1">
    <source>
        <dbReference type="SMART" id="SM00587"/>
    </source>
</evidence>
<dbReference type="EMBL" id="JAPWTJ010002484">
    <property type="protein sequence ID" value="KAJ8965959.1"/>
    <property type="molecule type" value="Genomic_DNA"/>
</dbReference>
<feature type="domain" description="CHK kinase-like" evidence="1">
    <location>
        <begin position="51"/>
        <end position="200"/>
    </location>
</feature>
<dbReference type="InterPro" id="IPR004119">
    <property type="entry name" value="EcKL"/>
</dbReference>
<keyword evidence="3" id="KW-1185">Reference proteome</keyword>
<dbReference type="InterPro" id="IPR011009">
    <property type="entry name" value="Kinase-like_dom_sf"/>
</dbReference>
<organism evidence="2 3">
    <name type="scientific">Molorchus minor</name>
    <dbReference type="NCBI Taxonomy" id="1323400"/>
    <lineage>
        <taxon>Eukaryota</taxon>
        <taxon>Metazoa</taxon>
        <taxon>Ecdysozoa</taxon>
        <taxon>Arthropoda</taxon>
        <taxon>Hexapoda</taxon>
        <taxon>Insecta</taxon>
        <taxon>Pterygota</taxon>
        <taxon>Neoptera</taxon>
        <taxon>Endopterygota</taxon>
        <taxon>Coleoptera</taxon>
        <taxon>Polyphaga</taxon>
        <taxon>Cucujiformia</taxon>
        <taxon>Chrysomeloidea</taxon>
        <taxon>Cerambycidae</taxon>
        <taxon>Lamiinae</taxon>
        <taxon>Monochamini</taxon>
        <taxon>Molorchus</taxon>
    </lineage>
</organism>
<dbReference type="SMART" id="SM00587">
    <property type="entry name" value="CHK"/>
    <property type="match status" value="1"/>
</dbReference>
<comment type="caution">
    <text evidence="2">The sequence shown here is derived from an EMBL/GenBank/DDBJ whole genome shotgun (WGS) entry which is preliminary data.</text>
</comment>
<dbReference type="PANTHER" id="PTHR11012">
    <property type="entry name" value="PROTEIN KINASE-LIKE DOMAIN-CONTAINING"/>
    <property type="match status" value="1"/>
</dbReference>
<dbReference type="Proteomes" id="UP001162164">
    <property type="component" value="Unassembled WGS sequence"/>
</dbReference>
<reference evidence="2" key="1">
    <citation type="journal article" date="2023" name="Insect Mol. Biol.">
        <title>Genome sequencing provides insights into the evolution of gene families encoding plant cell wall-degrading enzymes in longhorned beetles.</title>
        <authorList>
            <person name="Shin N.R."/>
            <person name="Okamura Y."/>
            <person name="Kirsch R."/>
            <person name="Pauchet Y."/>
        </authorList>
    </citation>
    <scope>NUCLEOTIDE SEQUENCE</scope>
    <source>
        <strain evidence="2">MMC_N1</strain>
    </source>
</reference>
<evidence type="ECO:0000313" key="2">
    <source>
        <dbReference type="EMBL" id="KAJ8965959.1"/>
    </source>
</evidence>
<sequence>MPIDKDFNKEISFKKELLFYRTFLGEIKKLGLEEISKSSPKCYICRQNEYVVLEDLYLENYKPLAKENFTRHSLLLVVKQLVSLHACSFLYEEIMNLKARLKDFKDDIVEEVCKSYEKCRPYRNVLCQGNLSGKNLFFKADKNGVPSDCCISNYGMAKYCPPSFDLLLLLYLNTDRETREKYTTEIVEKYYLELSAILKNYGFDLKKIYTYKQFLDSCILMKPMSIVLACSYIQGIGEKRRGFVDNDTKQNLELLEELYDICIIDKTISVPLPQLIPQFLTPLRHVFFNTTLTSFDAVSSISNCKLNQPAELRDLGAVTTAVSQTYDNMLYADR</sequence>
<accession>A0ABQ9IUD8</accession>
<dbReference type="Pfam" id="PF02958">
    <property type="entry name" value="EcKL"/>
    <property type="match status" value="2"/>
</dbReference>
<protein>
    <recommendedName>
        <fullName evidence="1">CHK kinase-like domain-containing protein</fullName>
    </recommendedName>
</protein>
<evidence type="ECO:0000313" key="3">
    <source>
        <dbReference type="Proteomes" id="UP001162164"/>
    </source>
</evidence>
<name>A0ABQ9IUD8_9CUCU</name>
<gene>
    <name evidence="2" type="ORF">NQ317_009601</name>
</gene>